<gene>
    <name evidence="1" type="primary">cmr3</name>
    <name evidence="1" type="ORF">KAR29_12605</name>
</gene>
<name>A0A9Q7A7D6_9BACT</name>
<accession>A0A9Q7A7D6</accession>
<dbReference type="RefSeq" id="WP_274373345.1">
    <property type="nucleotide sequence ID" value="NZ_CP072943.1"/>
</dbReference>
<dbReference type="InterPro" id="IPR019117">
    <property type="entry name" value="CRISPR-assoc_protein_Cmr3"/>
</dbReference>
<keyword evidence="2" id="KW-1185">Reference proteome</keyword>
<evidence type="ECO:0000313" key="1">
    <source>
        <dbReference type="EMBL" id="QTX32131.1"/>
    </source>
</evidence>
<evidence type="ECO:0000313" key="2">
    <source>
        <dbReference type="Proteomes" id="UP000671879"/>
    </source>
</evidence>
<dbReference type="Pfam" id="PF09700">
    <property type="entry name" value="Cas_Cmr3"/>
    <property type="match status" value="1"/>
</dbReference>
<proteinExistence type="predicted"/>
<dbReference type="AlphaFoldDB" id="A0A9Q7A7D6"/>
<dbReference type="NCBIfam" id="TIGR01888">
    <property type="entry name" value="cas_cmr3"/>
    <property type="match status" value="1"/>
</dbReference>
<dbReference type="InterPro" id="IPR010165">
    <property type="entry name" value="CRISPR-Cmr3_IIIB"/>
</dbReference>
<sequence length="380" mass="42001">MKSTLRAIARDPLIARDSRPFGFGQRMHSLDWLRPSTVAGSLRTLLGKATGGVFDADLIAQLKSLSLAGPLPLRGKTLFVPAPKDILIREEKDGKKTERFVHRLLPQKLQDGEGTDFGADQLPFMQEGANFKPAPTPAFWSIDIMTRWLCGEEPSPIPPDPKELDEGMPYLAHPPKEDRIHVRIDSASGAAEEGMLFSSTGLDLRGIDLALRLEDRQGHFDTHLERLDALHPCGGERRLLRWKREQDLDGLWSCPEGVTESLSGLKPKTYLRLILATPARFASGWKPKWLDEKGTGTIPGTAVKVRLVSAVTGRWEPLSGWSYETGGPKPLSRLVPAGSVYFFEILEGNGGQIVPLWLEPISDDEEARKDGYGLALWGLC</sequence>
<dbReference type="Gene3D" id="2.60.40.4350">
    <property type="match status" value="1"/>
</dbReference>
<dbReference type="EMBL" id="CP072943">
    <property type="protein sequence ID" value="QTX32131.1"/>
    <property type="molecule type" value="Genomic_DNA"/>
</dbReference>
<reference evidence="2" key="1">
    <citation type="submission" date="2021-04" db="EMBL/GenBank/DDBJ databases">
        <title>A novel Synergistetes isolate from a pyrite-forming mixed culture.</title>
        <authorList>
            <person name="Bunk B."/>
            <person name="Sproer C."/>
            <person name="Spring S."/>
            <person name="Pester M."/>
        </authorList>
    </citation>
    <scope>NUCLEOTIDE SEQUENCE [LARGE SCALE GENOMIC DNA]</scope>
    <source>
        <strain evidence="2">J.5.4.2-T.3.5.2</strain>
    </source>
</reference>
<dbReference type="Proteomes" id="UP000671879">
    <property type="component" value="Chromosome"/>
</dbReference>
<protein>
    <submittedName>
        <fullName evidence="1">Type III-B CRISPR module-associated protein Cmr3</fullName>
    </submittedName>
</protein>
<organism evidence="1 2">
    <name type="scientific">Aminithiophilus ramosus</name>
    <dbReference type="NCBI Taxonomy" id="3029084"/>
    <lineage>
        <taxon>Bacteria</taxon>
        <taxon>Thermotogati</taxon>
        <taxon>Synergistota</taxon>
        <taxon>Synergistia</taxon>
        <taxon>Synergistales</taxon>
        <taxon>Aminithiophilaceae</taxon>
        <taxon>Aminithiophilus</taxon>
    </lineage>
</organism>
<dbReference type="KEGG" id="aram:KAR29_12605"/>